<keyword evidence="2" id="KW-0732">Signal</keyword>
<comment type="caution">
    <text evidence="3">The sequence shown here is derived from an EMBL/GenBank/DDBJ whole genome shotgun (WGS) entry which is preliminary data.</text>
</comment>
<feature type="region of interest" description="Disordered" evidence="1">
    <location>
        <begin position="405"/>
        <end position="580"/>
    </location>
</feature>
<organism evidence="3 4">
    <name type="scientific">Prorocentrum cordatum</name>
    <dbReference type="NCBI Taxonomy" id="2364126"/>
    <lineage>
        <taxon>Eukaryota</taxon>
        <taxon>Sar</taxon>
        <taxon>Alveolata</taxon>
        <taxon>Dinophyceae</taxon>
        <taxon>Prorocentrales</taxon>
        <taxon>Prorocentraceae</taxon>
        <taxon>Prorocentrum</taxon>
    </lineage>
</organism>
<reference evidence="3" key="1">
    <citation type="submission" date="2023-10" db="EMBL/GenBank/DDBJ databases">
        <authorList>
            <person name="Chen Y."/>
            <person name="Shah S."/>
            <person name="Dougan E. K."/>
            <person name="Thang M."/>
            <person name="Chan C."/>
        </authorList>
    </citation>
    <scope>NUCLEOTIDE SEQUENCE [LARGE SCALE GENOMIC DNA]</scope>
</reference>
<evidence type="ECO:0000256" key="2">
    <source>
        <dbReference type="SAM" id="SignalP"/>
    </source>
</evidence>
<accession>A0ABN9SAC6</accession>
<feature type="region of interest" description="Disordered" evidence="1">
    <location>
        <begin position="735"/>
        <end position="843"/>
    </location>
</feature>
<feature type="compositionally biased region" description="Basic residues" evidence="1">
    <location>
        <begin position="551"/>
        <end position="560"/>
    </location>
</feature>
<feature type="compositionally biased region" description="Low complexity" evidence="1">
    <location>
        <begin position="405"/>
        <end position="446"/>
    </location>
</feature>
<feature type="compositionally biased region" description="Basic and acidic residues" evidence="1">
    <location>
        <begin position="785"/>
        <end position="805"/>
    </location>
</feature>
<feature type="compositionally biased region" description="Basic and acidic residues" evidence="1">
    <location>
        <begin position="665"/>
        <end position="678"/>
    </location>
</feature>
<feature type="signal peptide" evidence="2">
    <location>
        <begin position="1"/>
        <end position="18"/>
    </location>
</feature>
<gene>
    <name evidence="3" type="ORF">PCOR1329_LOCUS27424</name>
</gene>
<name>A0ABN9SAC6_9DINO</name>
<keyword evidence="4" id="KW-1185">Reference proteome</keyword>
<protein>
    <submittedName>
        <fullName evidence="3">Uncharacterized protein</fullName>
    </submittedName>
</protein>
<sequence length="917" mass="96872">MMLSVPVLVLSLAVVCLSGEDQTRHIGDQLDEQAESSANMRDMLRHIFKFAGAAADNISADKLDSSRYVSQNSLMFMAIGESVTSLRCDIFSPPFAAPGRSGLERENTTQQRCVVKLGPARMFNVHVFNAFSHALGLAVSRDSSPLGALRPPDAVAGADLERWLGPASAAPTLRAGSGRLGIGRYGKTPKTVSMVAGEMMVILADAVLIGALHRLYEWPSCCLQSTAMSSRVLAMVRAPMSLPRWLKSSARLLGIVFLSRGSCAFRMTDRLLTTNEMVSWSVGNYAGSANSCTMAGAMTFVSDREIHAEDHKHPGLPADAATASDMFEIGAGVEVQPGEPAEAQSGPLSLKRATFECLRDVLQDEREHELMRASTEIRMASFGCCRDRGGVVGASKAQSAAEARQRRASALSRSESAWTRSSASAAWTPRARGSRRGAASPAPRAARAAHRTCGGSPRRPRRQPRAALRQPVLRLLRAGPGRGADPGWPALLRAQGGHGLPVPPARGREEERGEEQAGACGQPRLHGRGPRPRGSGLAGRPGPTSAGRPGCPRRRRRARRIEKEEAASWPAAKSTHQRADAMRENLLSNRRDLEWTRSSLDELLVFAGRKEGQVFDPVGFAKRSGLPPFALPPGGETSTPLRLDAMFSTLKGNESRLREHRELLDEVRATSERREGRQGSRRAASAGEVAALGQPRGSPLGSPGSTASGASWRAVGSLSSRLDAVADAARSNAMESCAPSAAPSARRGTRCGAAGPPRGAGPRPWSGSSAPGGCAPRGAPGRTAARRDQDSGGGHDAERLEELRESVVPAPGSAPGAGGEGGGRGGGRGRQGRPQMGGLDGPADVALGGVRREGVGAVYPRRACGFLSGVASGGVDAVCPWRACTSDFLTGSRRWAAHRFARARQLRCGPASTRTFL</sequence>
<feature type="compositionally biased region" description="Basic and acidic residues" evidence="1">
    <location>
        <begin position="506"/>
        <end position="515"/>
    </location>
</feature>
<feature type="chain" id="PRO_5045391668" evidence="2">
    <location>
        <begin position="19"/>
        <end position="917"/>
    </location>
</feature>
<proteinExistence type="predicted"/>
<evidence type="ECO:0000313" key="4">
    <source>
        <dbReference type="Proteomes" id="UP001189429"/>
    </source>
</evidence>
<dbReference type="Proteomes" id="UP001189429">
    <property type="component" value="Unassembled WGS sequence"/>
</dbReference>
<feature type="compositionally biased region" description="Low complexity" evidence="1">
    <location>
        <begin position="738"/>
        <end position="783"/>
    </location>
</feature>
<dbReference type="EMBL" id="CAUYUJ010009935">
    <property type="protein sequence ID" value="CAK0828081.1"/>
    <property type="molecule type" value="Genomic_DNA"/>
</dbReference>
<feature type="region of interest" description="Disordered" evidence="1">
    <location>
        <begin position="665"/>
        <end position="711"/>
    </location>
</feature>
<feature type="compositionally biased region" description="Low complexity" evidence="1">
    <location>
        <begin position="532"/>
        <end position="550"/>
    </location>
</feature>
<feature type="compositionally biased region" description="Gly residues" evidence="1">
    <location>
        <begin position="815"/>
        <end position="829"/>
    </location>
</feature>
<evidence type="ECO:0000313" key="3">
    <source>
        <dbReference type="EMBL" id="CAK0828081.1"/>
    </source>
</evidence>
<evidence type="ECO:0000256" key="1">
    <source>
        <dbReference type="SAM" id="MobiDB-lite"/>
    </source>
</evidence>